<feature type="region of interest" description="Disordered" evidence="2">
    <location>
        <begin position="159"/>
        <end position="191"/>
    </location>
</feature>
<accession>U4LJV8</accession>
<feature type="coiled-coil region" evidence="1">
    <location>
        <begin position="304"/>
        <end position="361"/>
    </location>
</feature>
<dbReference type="EMBL" id="HF935830">
    <property type="protein sequence ID" value="CCX32364.1"/>
    <property type="molecule type" value="Genomic_DNA"/>
</dbReference>
<evidence type="ECO:0000256" key="2">
    <source>
        <dbReference type="SAM" id="MobiDB-lite"/>
    </source>
</evidence>
<reference evidence="3 4" key="1">
    <citation type="journal article" date="2013" name="PLoS Genet.">
        <title>The genome and development-dependent transcriptomes of Pyronema confluens: a window into fungal evolution.</title>
        <authorList>
            <person name="Traeger S."/>
            <person name="Altegoer F."/>
            <person name="Freitag M."/>
            <person name="Gabaldon T."/>
            <person name="Kempken F."/>
            <person name="Kumar A."/>
            <person name="Marcet-Houben M."/>
            <person name="Poggeler S."/>
            <person name="Stajich J.E."/>
            <person name="Nowrousian M."/>
        </authorList>
    </citation>
    <scope>NUCLEOTIDE SEQUENCE [LARGE SCALE GENOMIC DNA]</scope>
    <source>
        <strain evidence="4">CBS 100304</strain>
        <tissue evidence="3">Vegetative mycelium</tissue>
    </source>
</reference>
<protein>
    <submittedName>
        <fullName evidence="3">Uncharacterized protein</fullName>
    </submittedName>
</protein>
<evidence type="ECO:0000256" key="1">
    <source>
        <dbReference type="SAM" id="Coils"/>
    </source>
</evidence>
<evidence type="ECO:0000313" key="3">
    <source>
        <dbReference type="EMBL" id="CCX32364.1"/>
    </source>
</evidence>
<name>U4LJV8_PYROM</name>
<dbReference type="Gene3D" id="1.20.120.20">
    <property type="entry name" value="Apolipoprotein"/>
    <property type="match status" value="1"/>
</dbReference>
<proteinExistence type="predicted"/>
<keyword evidence="1" id="KW-0175">Coiled coil</keyword>
<evidence type="ECO:0000313" key="4">
    <source>
        <dbReference type="Proteomes" id="UP000018144"/>
    </source>
</evidence>
<dbReference type="eggNOG" id="ENOG502RVMA">
    <property type="taxonomic scope" value="Eukaryota"/>
</dbReference>
<keyword evidence="4" id="KW-1185">Reference proteome</keyword>
<gene>
    <name evidence="3" type="ORF">PCON_12996</name>
</gene>
<sequence length="576" mass="67373">MVQRNHLEASRFSTVLPDLDQQTADSTHDTAHIDAPENTAPVTFNIMQGVTIEELTKDNDQLERALIAVSKDFTIKDEIIEYLITQREELVDRKLAPSKDNRDPSDTRREIKHLTLIKQLTLEVKRLKAELEVAHKQRKNTLETQKLIDHLAKENRQLKEERAITEEHKGKKRPDDELSTHREHLKSTTDMEKRIQELEEKNNRLNKNLAVAKKNPKAAPKTEKKIEKLKEQKASLKKEVAFLRQREIDMKFKECHKANQDGVSKDMAKVLKRYYEMEEQFGQMKIQIKKDLETLHAENEQKIQRKVEDRLTENEQKIQKQLAECFEDNKKSIQEHGKEIKQQIEERLGENEMRYREHDKQVQERLGVNEVIWGHAQEMKQHVKESLAGHNQKIKESISEHDYKMKESIVRHDHQIKESIARNDQNIKERLDECLKDNEKRMQEHEKKVQGQADHILASARHMEQAAHKAVDAHAVVLSEINEQGYFTRMIPMKKIPDGMVQVTGVHGEGCLYVQRNKIPTYNHFRSLIKSAWGLTLSNNCYIHVWDQGSFYSGYRRITITPDSGCLNGHKFTCTN</sequence>
<dbReference type="STRING" id="1076935.U4LJV8"/>
<dbReference type="OrthoDB" id="2504002at2759"/>
<organism evidence="3 4">
    <name type="scientific">Pyronema omphalodes (strain CBS 100304)</name>
    <name type="common">Pyronema confluens</name>
    <dbReference type="NCBI Taxonomy" id="1076935"/>
    <lineage>
        <taxon>Eukaryota</taxon>
        <taxon>Fungi</taxon>
        <taxon>Dikarya</taxon>
        <taxon>Ascomycota</taxon>
        <taxon>Pezizomycotina</taxon>
        <taxon>Pezizomycetes</taxon>
        <taxon>Pezizales</taxon>
        <taxon>Pyronemataceae</taxon>
        <taxon>Pyronema</taxon>
    </lineage>
</organism>
<dbReference type="Proteomes" id="UP000018144">
    <property type="component" value="Unassembled WGS sequence"/>
</dbReference>
<dbReference type="AlphaFoldDB" id="U4LJV8"/>